<protein>
    <submittedName>
        <fullName evidence="2">MarR family winged helix-turn-helix transcriptional regulator</fullName>
    </submittedName>
</protein>
<keyword evidence="3" id="KW-1185">Reference proteome</keyword>
<dbReference type="InterPro" id="IPR018247">
    <property type="entry name" value="EF_Hand_1_Ca_BS"/>
</dbReference>
<reference evidence="2 3" key="1">
    <citation type="submission" date="2024-04" db="EMBL/GenBank/DDBJ databases">
        <title>Three lactobacilli isolated from voided urine samples from females with type 2 diabetes.</title>
        <authorList>
            <person name="Kula A."/>
            <person name="Stegman N."/>
            <person name="Putonti C."/>
        </authorList>
    </citation>
    <scope>NUCLEOTIDE SEQUENCE [LARGE SCALE GENOMIC DNA]</scope>
    <source>
        <strain evidence="2 3">1855</strain>
    </source>
</reference>
<accession>A0ABU9FI74</accession>
<dbReference type="InterPro" id="IPR036388">
    <property type="entry name" value="WH-like_DNA-bd_sf"/>
</dbReference>
<dbReference type="GeneID" id="31743002"/>
<dbReference type="InterPro" id="IPR000835">
    <property type="entry name" value="HTH_MarR-typ"/>
</dbReference>
<evidence type="ECO:0000259" key="1">
    <source>
        <dbReference type="Pfam" id="PF12802"/>
    </source>
</evidence>
<gene>
    <name evidence="2" type="ORF">AAC431_05045</name>
</gene>
<dbReference type="Gene3D" id="1.10.10.10">
    <property type="entry name" value="Winged helix-like DNA-binding domain superfamily/Winged helix DNA-binding domain"/>
    <property type="match status" value="1"/>
</dbReference>
<organism evidence="2 3">
    <name type="scientific">Lactobacillus jensenii</name>
    <dbReference type="NCBI Taxonomy" id="109790"/>
    <lineage>
        <taxon>Bacteria</taxon>
        <taxon>Bacillati</taxon>
        <taxon>Bacillota</taxon>
        <taxon>Bacilli</taxon>
        <taxon>Lactobacillales</taxon>
        <taxon>Lactobacillaceae</taxon>
        <taxon>Lactobacillus</taxon>
    </lineage>
</organism>
<name>A0ABU9FI74_LACJE</name>
<evidence type="ECO:0000313" key="3">
    <source>
        <dbReference type="Proteomes" id="UP001385848"/>
    </source>
</evidence>
<feature type="domain" description="HTH marR-type" evidence="1">
    <location>
        <begin position="22"/>
        <end position="79"/>
    </location>
</feature>
<comment type="caution">
    <text evidence="2">The sequence shown here is derived from an EMBL/GenBank/DDBJ whole genome shotgun (WGS) entry which is preliminary data.</text>
</comment>
<dbReference type="EMBL" id="JBBVUL010000008">
    <property type="protein sequence ID" value="MEL0565289.1"/>
    <property type="molecule type" value="Genomic_DNA"/>
</dbReference>
<dbReference type="RefSeq" id="WP_006584751.1">
    <property type="nucleotide sequence ID" value="NZ_CATOUV010000001.1"/>
</dbReference>
<dbReference type="Proteomes" id="UP001385848">
    <property type="component" value="Unassembled WGS sequence"/>
</dbReference>
<proteinExistence type="predicted"/>
<sequence length="137" mass="15652">MDVLHFNEIAESIKKMILEQAGLNLSQTRILLFFDENENDSLTMGELARGLNISLSTLSRQLQQKKTQEIIDVVRSETDSSKLVCLNETGVFKASELKHLLTSIHNKIYALWSETETKDFLTHLDSIQTELNKETIQ</sequence>
<dbReference type="InterPro" id="IPR036390">
    <property type="entry name" value="WH_DNA-bd_sf"/>
</dbReference>
<evidence type="ECO:0000313" key="2">
    <source>
        <dbReference type="EMBL" id="MEL0565289.1"/>
    </source>
</evidence>
<dbReference type="Pfam" id="PF12802">
    <property type="entry name" value="MarR_2"/>
    <property type="match status" value="1"/>
</dbReference>
<dbReference type="PROSITE" id="PS00018">
    <property type="entry name" value="EF_HAND_1"/>
    <property type="match status" value="1"/>
</dbReference>
<dbReference type="SUPFAM" id="SSF46785">
    <property type="entry name" value="Winged helix' DNA-binding domain"/>
    <property type="match status" value="1"/>
</dbReference>